<feature type="domain" description="OCEL" evidence="2">
    <location>
        <begin position="1116"/>
        <end position="1225"/>
    </location>
</feature>
<feature type="compositionally biased region" description="Basic and acidic residues" evidence="1">
    <location>
        <begin position="672"/>
        <end position="683"/>
    </location>
</feature>
<organism evidence="3 4">
    <name type="scientific">Trifolium subterraneum</name>
    <name type="common">Subterranean clover</name>
    <dbReference type="NCBI Taxonomy" id="3900"/>
    <lineage>
        <taxon>Eukaryota</taxon>
        <taxon>Viridiplantae</taxon>
        <taxon>Streptophyta</taxon>
        <taxon>Embryophyta</taxon>
        <taxon>Tracheophyta</taxon>
        <taxon>Spermatophyta</taxon>
        <taxon>Magnoliopsida</taxon>
        <taxon>eudicotyledons</taxon>
        <taxon>Gunneridae</taxon>
        <taxon>Pentapetalae</taxon>
        <taxon>rosids</taxon>
        <taxon>fabids</taxon>
        <taxon>Fabales</taxon>
        <taxon>Fabaceae</taxon>
        <taxon>Papilionoideae</taxon>
        <taxon>50 kb inversion clade</taxon>
        <taxon>NPAAA clade</taxon>
        <taxon>Hologalegina</taxon>
        <taxon>IRL clade</taxon>
        <taxon>Trifolieae</taxon>
        <taxon>Trifolium</taxon>
    </lineage>
</organism>
<feature type="compositionally biased region" description="Acidic residues" evidence="1">
    <location>
        <begin position="532"/>
        <end position="545"/>
    </location>
</feature>
<feature type="compositionally biased region" description="Polar residues" evidence="1">
    <location>
        <begin position="759"/>
        <end position="776"/>
    </location>
</feature>
<feature type="compositionally biased region" description="Basic and acidic residues" evidence="1">
    <location>
        <begin position="610"/>
        <end position="622"/>
    </location>
</feature>
<dbReference type="Gene3D" id="6.10.140.340">
    <property type="match status" value="1"/>
</dbReference>
<feature type="compositionally biased region" description="Polar residues" evidence="1">
    <location>
        <begin position="1012"/>
        <end position="1031"/>
    </location>
</feature>
<reference evidence="4" key="1">
    <citation type="journal article" date="2017" name="Front. Plant Sci.">
        <title>Climate Clever Clovers: New Paradigm to Reduce the Environmental Footprint of Ruminants by Breeding Low Methanogenic Forages Utilizing Haplotype Variation.</title>
        <authorList>
            <person name="Kaur P."/>
            <person name="Appels R."/>
            <person name="Bayer P.E."/>
            <person name="Keeble-Gagnere G."/>
            <person name="Wang J."/>
            <person name="Hirakawa H."/>
            <person name="Shirasawa K."/>
            <person name="Vercoe P."/>
            <person name="Stefanova K."/>
            <person name="Durmic Z."/>
            <person name="Nichols P."/>
            <person name="Revell C."/>
            <person name="Isobe S.N."/>
            <person name="Edwards D."/>
            <person name="Erskine W."/>
        </authorList>
    </citation>
    <scope>NUCLEOTIDE SEQUENCE [LARGE SCALE GENOMIC DNA]</scope>
    <source>
        <strain evidence="4">cv. Daliak</strain>
    </source>
</reference>
<feature type="region of interest" description="Disordered" evidence="1">
    <location>
        <begin position="1"/>
        <end position="53"/>
    </location>
</feature>
<keyword evidence="4" id="KW-1185">Reference proteome</keyword>
<dbReference type="AlphaFoldDB" id="A0A2Z6M7F1"/>
<dbReference type="PANTHER" id="PTHR38372">
    <property type="entry name" value="DENTIN SIALOPHOSPHOPROTEIN-LIKE PROTEIN"/>
    <property type="match status" value="1"/>
</dbReference>
<dbReference type="EMBL" id="DF973353">
    <property type="protein sequence ID" value="GAU27388.1"/>
    <property type="molecule type" value="Genomic_DNA"/>
</dbReference>
<feature type="compositionally biased region" description="Basic and acidic residues" evidence="1">
    <location>
        <begin position="978"/>
        <end position="992"/>
    </location>
</feature>
<feature type="compositionally biased region" description="Basic and acidic residues" evidence="1">
    <location>
        <begin position="813"/>
        <end position="835"/>
    </location>
</feature>
<dbReference type="Proteomes" id="UP000242715">
    <property type="component" value="Unassembled WGS sequence"/>
</dbReference>
<gene>
    <name evidence="3" type="ORF">TSUD_356230</name>
</gene>
<feature type="compositionally biased region" description="Polar residues" evidence="1">
    <location>
        <begin position="691"/>
        <end position="713"/>
    </location>
</feature>
<feature type="compositionally biased region" description="Polar residues" evidence="1">
    <location>
        <begin position="962"/>
        <end position="977"/>
    </location>
</feature>
<feature type="compositionally biased region" description="Polar residues" evidence="1">
    <location>
        <begin position="836"/>
        <end position="854"/>
    </location>
</feature>
<feature type="region of interest" description="Disordered" evidence="1">
    <location>
        <begin position="958"/>
        <end position="1116"/>
    </location>
</feature>
<dbReference type="PANTHER" id="PTHR38372:SF2">
    <property type="entry name" value="DENTIN SIALOPHOSPHOPROTEIN-LIKE PROTEIN"/>
    <property type="match status" value="1"/>
</dbReference>
<feature type="compositionally biased region" description="Polar residues" evidence="1">
    <location>
        <begin position="233"/>
        <end position="246"/>
    </location>
</feature>
<dbReference type="Pfam" id="PF07303">
    <property type="entry name" value="Occludin_ELL"/>
    <property type="match status" value="1"/>
</dbReference>
<feature type="compositionally biased region" description="Basic and acidic residues" evidence="1">
    <location>
        <begin position="288"/>
        <end position="302"/>
    </location>
</feature>
<sequence>MYGGPSSKLGRGGGPKRLHNSFPPPPRHRPPSSNANSRLSLGGSANKPPPAVEETFSLVSGNNPPAFSMIIRLAPDLVEEIKRVEAQGGTARMKFDPNPNNPNGNIIDLGGKEFRFTWSRDGDLCDIYEQRQSGVDGNGLLVESGCAWRKVNVQRILDESTKNRVKMRSEEYERKLKSRKAIVLEPGNPSTKSQLKALTAVEATPWKSYTIKKEASLNKKKKAETLQVGGPPKTTQRSGLMSTSATAKGKRSSPLTSSPDHFAPSSSPRGALNISKSLDDAVPSQMTDKQDINAVAEKEIPTRKSNAMRNKPGGKGNNGSKPIDLQSMLTSLLKDKPNGMTIKALEKAVSDTLPNSIKDLETIIKRIAKYHPPGKYILKTAMDSESSKKPQTESGSSPEENHNQTPAREEFHNQTSAPHGGVEEKVPNDDLVETIQVKSPVEEESNTLEKIDMQHASPDIFGGKKGSDFSEVRAGSSSASGSDSDSESNSSDSGSDSGSHSRSRSRSPAGSGSGSSSDSESDASSSSKEGLEGSDEDVDIMSDDEKEPKHKAEACDQTMSLPIPVKSPDGRSVQNEVDEKQDGNESDTVDIEKDSPEGHEATMVLTADTISDKVGKNAEETKPFSPDYQQLQERKNYIGSLFDERESEVKDSSRNEQSDSSDRLSKGKHKRGSELKNIDEKSGRTKRLKAGNSTRESYSPGTDVQMFGNSRNFSPFEFTEDTGKGPNTQVGNRADRQGNSNLGFQKGFNRALPGKSSLDLPQTGQRSFDQSPQGNPSYPLEKSDKPGENIRHNRKHSGKDFRAREISNVLENKSQRDAQNEDIYATEKKVPKNSRDGSNGSKQSLLSMDSNYQRQGEMVGKFKEGRQGTQSHLGTSPKDNNRTGLNKSPAVNGRGISLQRELSDLELGELRESTPDETIVAKQFERKGSFKHMENKANTSEDVNSNIAKVKPSLKATLDSGRPTSVLSSGFPSNLENTNKKNVDCHLEDPTKSRSRVMLTQSQPLKADNADIGSQNKLTEMSTKFRNSESGISHDIDLDGRRESNRRVPANGSKQGTKRGMVSYPVKESKRQTPNSGEEVPEGRKDSVFVDRSNGDLKKRESSSDENSCSYSKFEKEEPELKGPIKTFSQYKEYVQEYQDKYQSYVSLNKILMDYKDEFGKLGVELENAERSGDQDRYDDIAAQIKESYRRCESRHTRLKKIFLVLHEELLSTKQRIKDFADWYRDRD</sequence>
<feature type="region of interest" description="Disordered" evidence="1">
    <location>
        <begin position="217"/>
        <end position="322"/>
    </location>
</feature>
<feature type="compositionally biased region" description="Basic and acidic residues" evidence="1">
    <location>
        <begin position="399"/>
        <end position="412"/>
    </location>
</feature>
<evidence type="ECO:0000259" key="2">
    <source>
        <dbReference type="PROSITE" id="PS51980"/>
    </source>
</evidence>
<proteinExistence type="predicted"/>
<name>A0A2Z6M7F1_TRISU</name>
<evidence type="ECO:0000313" key="4">
    <source>
        <dbReference type="Proteomes" id="UP000242715"/>
    </source>
</evidence>
<feature type="compositionally biased region" description="Polar residues" evidence="1">
    <location>
        <begin position="253"/>
        <end position="268"/>
    </location>
</feature>
<feature type="compositionally biased region" description="Basic and acidic residues" evidence="1">
    <location>
        <begin position="781"/>
        <end position="791"/>
    </location>
</feature>
<protein>
    <recommendedName>
        <fullName evidence="2">OCEL domain-containing protein</fullName>
    </recommendedName>
</protein>
<evidence type="ECO:0000256" key="1">
    <source>
        <dbReference type="SAM" id="MobiDB-lite"/>
    </source>
</evidence>
<dbReference type="PROSITE" id="PS51980">
    <property type="entry name" value="OCEL"/>
    <property type="match status" value="1"/>
</dbReference>
<dbReference type="OrthoDB" id="4869960at2759"/>
<feature type="compositionally biased region" description="Basic and acidic residues" evidence="1">
    <location>
        <begin position="1032"/>
        <end position="1046"/>
    </location>
</feature>
<feature type="compositionally biased region" description="Low complexity" evidence="1">
    <location>
        <begin position="472"/>
        <end position="528"/>
    </location>
</feature>
<feature type="compositionally biased region" description="Basic and acidic residues" evidence="1">
    <location>
        <begin position="632"/>
        <end position="665"/>
    </location>
</feature>
<evidence type="ECO:0000313" key="3">
    <source>
        <dbReference type="EMBL" id="GAU27388.1"/>
    </source>
</evidence>
<dbReference type="InterPro" id="IPR010844">
    <property type="entry name" value="Occludin_ELL"/>
</dbReference>
<feature type="compositionally biased region" description="Basic and acidic residues" evidence="1">
    <location>
        <begin position="1081"/>
        <end position="1103"/>
    </location>
</feature>
<accession>A0A2Z6M7F1</accession>
<feature type="compositionally biased region" description="Basic and acidic residues" evidence="1">
    <location>
        <begin position="590"/>
        <end position="600"/>
    </location>
</feature>
<dbReference type="SUPFAM" id="SSF144292">
    <property type="entry name" value="occludin/ELL-like"/>
    <property type="match status" value="1"/>
</dbReference>
<feature type="region of interest" description="Disordered" evidence="1">
    <location>
        <begin position="381"/>
        <end position="897"/>
    </location>
</feature>
<feature type="compositionally biased region" description="Polar residues" evidence="1">
    <location>
        <begin position="725"/>
        <end position="743"/>
    </location>
</feature>
<feature type="compositionally biased region" description="Polar residues" evidence="1">
    <location>
        <begin position="867"/>
        <end position="886"/>
    </location>
</feature>